<gene>
    <name evidence="1" type="ORF">E2C01_048144</name>
</gene>
<evidence type="ECO:0000313" key="2">
    <source>
        <dbReference type="Proteomes" id="UP000324222"/>
    </source>
</evidence>
<sequence length="133" mass="14758">MAEAVGQRQRHLRSLRDCRDMLAELSDSKLIKRYQLDRAGMIYVTHMQGFLGKVNSTRGLRGGQCQLDATLRVTVVTPVKSGFRPLPGRQSTYNRKLLAPKILVLPNLSGDRLYRGGKSHLQGDSYQSVSGGS</sequence>
<reference evidence="1 2" key="1">
    <citation type="submission" date="2019-05" db="EMBL/GenBank/DDBJ databases">
        <title>Another draft genome of Portunus trituberculatus and its Hox gene families provides insights of decapod evolution.</title>
        <authorList>
            <person name="Jeong J.-H."/>
            <person name="Song I."/>
            <person name="Kim S."/>
            <person name="Choi T."/>
            <person name="Kim D."/>
            <person name="Ryu S."/>
            <person name="Kim W."/>
        </authorList>
    </citation>
    <scope>NUCLEOTIDE SEQUENCE [LARGE SCALE GENOMIC DNA]</scope>
    <source>
        <tissue evidence="1">Muscle</tissue>
    </source>
</reference>
<proteinExistence type="predicted"/>
<dbReference type="AlphaFoldDB" id="A0A5B7GCG0"/>
<protein>
    <submittedName>
        <fullName evidence="1">Uncharacterized protein</fullName>
    </submittedName>
</protein>
<evidence type="ECO:0000313" key="1">
    <source>
        <dbReference type="EMBL" id="MPC54234.1"/>
    </source>
</evidence>
<dbReference type="Proteomes" id="UP000324222">
    <property type="component" value="Unassembled WGS sequence"/>
</dbReference>
<keyword evidence="2" id="KW-1185">Reference proteome</keyword>
<dbReference type="EMBL" id="VSRR010012209">
    <property type="protein sequence ID" value="MPC54234.1"/>
    <property type="molecule type" value="Genomic_DNA"/>
</dbReference>
<accession>A0A5B7GCG0</accession>
<name>A0A5B7GCG0_PORTR</name>
<comment type="caution">
    <text evidence="1">The sequence shown here is derived from an EMBL/GenBank/DDBJ whole genome shotgun (WGS) entry which is preliminary data.</text>
</comment>
<organism evidence="1 2">
    <name type="scientific">Portunus trituberculatus</name>
    <name type="common">Swimming crab</name>
    <name type="synonym">Neptunus trituberculatus</name>
    <dbReference type="NCBI Taxonomy" id="210409"/>
    <lineage>
        <taxon>Eukaryota</taxon>
        <taxon>Metazoa</taxon>
        <taxon>Ecdysozoa</taxon>
        <taxon>Arthropoda</taxon>
        <taxon>Crustacea</taxon>
        <taxon>Multicrustacea</taxon>
        <taxon>Malacostraca</taxon>
        <taxon>Eumalacostraca</taxon>
        <taxon>Eucarida</taxon>
        <taxon>Decapoda</taxon>
        <taxon>Pleocyemata</taxon>
        <taxon>Brachyura</taxon>
        <taxon>Eubrachyura</taxon>
        <taxon>Portunoidea</taxon>
        <taxon>Portunidae</taxon>
        <taxon>Portuninae</taxon>
        <taxon>Portunus</taxon>
    </lineage>
</organism>